<dbReference type="GeneID" id="91092162"/>
<reference evidence="1 2" key="1">
    <citation type="submission" date="2024-01" db="EMBL/GenBank/DDBJ databases">
        <title>Comparative genomics of Cryptococcus and Kwoniella reveals pathogenesis evolution and contrasting modes of karyotype evolution via chromosome fusion or intercentromeric recombination.</title>
        <authorList>
            <person name="Coelho M.A."/>
            <person name="David-Palma M."/>
            <person name="Shea T."/>
            <person name="Bowers K."/>
            <person name="McGinley-Smith S."/>
            <person name="Mohammad A.W."/>
            <person name="Gnirke A."/>
            <person name="Yurkov A.M."/>
            <person name="Nowrousian M."/>
            <person name="Sun S."/>
            <person name="Cuomo C.A."/>
            <person name="Heitman J."/>
        </authorList>
    </citation>
    <scope>NUCLEOTIDE SEQUENCE [LARGE SCALE GENOMIC DNA]</scope>
    <source>
        <strain evidence="1 2">CBS 6074</strain>
    </source>
</reference>
<name>A0AAX4JNZ9_9TREE</name>
<organism evidence="1 2">
    <name type="scientific">Kwoniella dendrophila CBS 6074</name>
    <dbReference type="NCBI Taxonomy" id="1295534"/>
    <lineage>
        <taxon>Eukaryota</taxon>
        <taxon>Fungi</taxon>
        <taxon>Dikarya</taxon>
        <taxon>Basidiomycota</taxon>
        <taxon>Agaricomycotina</taxon>
        <taxon>Tremellomycetes</taxon>
        <taxon>Tremellales</taxon>
        <taxon>Cryptococcaceae</taxon>
        <taxon>Kwoniella</taxon>
    </lineage>
</organism>
<evidence type="ECO:0000313" key="2">
    <source>
        <dbReference type="Proteomes" id="UP001355207"/>
    </source>
</evidence>
<evidence type="ECO:0000313" key="1">
    <source>
        <dbReference type="EMBL" id="WWC86613.1"/>
    </source>
</evidence>
<dbReference type="Proteomes" id="UP001355207">
    <property type="component" value="Chromosome 2"/>
</dbReference>
<dbReference type="RefSeq" id="XP_066073376.1">
    <property type="nucleotide sequence ID" value="XM_066217279.1"/>
</dbReference>
<keyword evidence="2" id="KW-1185">Reference proteome</keyword>
<dbReference type="EMBL" id="CP144099">
    <property type="protein sequence ID" value="WWC86613.1"/>
    <property type="molecule type" value="Genomic_DNA"/>
</dbReference>
<proteinExistence type="predicted"/>
<dbReference type="AlphaFoldDB" id="A0AAX4JNZ9"/>
<gene>
    <name evidence="1" type="ORF">L201_001490</name>
</gene>
<sequence>MDPSQLALLPEEVLSMILDFLKILSPSLVLRLSSQHYDKNVSDVYKTVCVSGKTAESVVLGAMRPSSDTQIRICGMHSHEVDVNWNSRKVTALTHVKKLEFVDAEGIVNFQSVLSQPHELEEDMQVPPQRGIVDYFLI</sequence>
<accession>A0AAX4JNZ9</accession>
<evidence type="ECO:0008006" key="3">
    <source>
        <dbReference type="Google" id="ProtNLM"/>
    </source>
</evidence>
<protein>
    <recommendedName>
        <fullName evidence="3">F-box domain-containing protein</fullName>
    </recommendedName>
</protein>